<dbReference type="InterPro" id="IPR017900">
    <property type="entry name" value="4Fe4S_Fe_S_CS"/>
</dbReference>
<comment type="caution">
    <text evidence="5">The sequence shown here is derived from an EMBL/GenBank/DDBJ whole genome shotgun (WGS) entry which is preliminary data.</text>
</comment>
<keyword evidence="3" id="KW-0411">Iron-sulfur</keyword>
<dbReference type="SUPFAM" id="SSF54862">
    <property type="entry name" value="4Fe-4S ferredoxins"/>
    <property type="match status" value="1"/>
</dbReference>
<gene>
    <name evidence="5" type="ORF">AMJ87_08540</name>
</gene>
<name>A0A0S8GCA8_UNCW3</name>
<dbReference type="Gene3D" id="3.30.70.20">
    <property type="match status" value="1"/>
</dbReference>
<accession>A0A0S8GCA8</accession>
<organism evidence="5 6">
    <name type="scientific">candidate division WOR_3 bacterium SM23_60</name>
    <dbReference type="NCBI Taxonomy" id="1703780"/>
    <lineage>
        <taxon>Bacteria</taxon>
        <taxon>Bacteria division WOR-3</taxon>
    </lineage>
</organism>
<dbReference type="Pfam" id="PF14697">
    <property type="entry name" value="Fer4_21"/>
    <property type="match status" value="1"/>
</dbReference>
<proteinExistence type="predicted"/>
<dbReference type="GO" id="GO:0051536">
    <property type="term" value="F:iron-sulfur cluster binding"/>
    <property type="evidence" value="ECO:0007669"/>
    <property type="project" value="UniProtKB-KW"/>
</dbReference>
<dbReference type="EMBL" id="LJUO01000084">
    <property type="protein sequence ID" value="KPK70678.1"/>
    <property type="molecule type" value="Genomic_DNA"/>
</dbReference>
<evidence type="ECO:0000313" key="5">
    <source>
        <dbReference type="EMBL" id="KPK70678.1"/>
    </source>
</evidence>
<dbReference type="GO" id="GO:0046872">
    <property type="term" value="F:metal ion binding"/>
    <property type="evidence" value="ECO:0007669"/>
    <property type="project" value="UniProtKB-KW"/>
</dbReference>
<evidence type="ECO:0000256" key="3">
    <source>
        <dbReference type="ARBA" id="ARBA00023014"/>
    </source>
</evidence>
<keyword evidence="2" id="KW-0408">Iron</keyword>
<evidence type="ECO:0000313" key="6">
    <source>
        <dbReference type="Proteomes" id="UP000051096"/>
    </source>
</evidence>
<dbReference type="AlphaFoldDB" id="A0A0S8GCA8"/>
<dbReference type="Proteomes" id="UP000051096">
    <property type="component" value="Unassembled WGS sequence"/>
</dbReference>
<dbReference type="PROSITE" id="PS00198">
    <property type="entry name" value="4FE4S_FER_1"/>
    <property type="match status" value="1"/>
</dbReference>
<feature type="domain" description="4Fe-4S ferredoxin-type" evidence="4">
    <location>
        <begin position="296"/>
        <end position="325"/>
    </location>
</feature>
<sequence>MSDEVFERLAEALDKLPNGFPRTPSNVEIAMLKKIFSTDEAALVGQLTGTMESVDSIAQRTGEDSKQLQSRLMKIAKRGLIWFSKKDGKAHFRLAPFVVGIYEAHLEDMDHEFAHLFEEYMADGGASGIMKPQPALHRVVPAHGSVKSEYILPYDDVRAMLEQGKSFRVRDCICRVQQDLLGKRKCDAPVKNCVTFATYERPARPDDITKERAIEILDEAEECALVHTVSNVIKGVFYVCNCCGCCCGVLRGITDWGIKESVAYANYFAVVDSNTCTGCGTCIERCQVNALSEEEGVAAVNREKCIGCGLCVSSCPESAVQLKLRPDAECIEPPEDFAAWERARLKDRGLAE</sequence>
<evidence type="ECO:0000256" key="1">
    <source>
        <dbReference type="ARBA" id="ARBA00022723"/>
    </source>
</evidence>
<protein>
    <recommendedName>
        <fullName evidence="4">4Fe-4S ferredoxin-type domain-containing protein</fullName>
    </recommendedName>
</protein>
<evidence type="ECO:0000256" key="2">
    <source>
        <dbReference type="ARBA" id="ARBA00023004"/>
    </source>
</evidence>
<reference evidence="5 6" key="1">
    <citation type="journal article" date="2015" name="Microbiome">
        <title>Genomic resolution of linkages in carbon, nitrogen, and sulfur cycling among widespread estuary sediment bacteria.</title>
        <authorList>
            <person name="Baker B.J."/>
            <person name="Lazar C.S."/>
            <person name="Teske A.P."/>
            <person name="Dick G.J."/>
        </authorList>
    </citation>
    <scope>NUCLEOTIDE SEQUENCE [LARGE SCALE GENOMIC DNA]</scope>
    <source>
        <strain evidence="5">SM23_60</strain>
    </source>
</reference>
<keyword evidence="1" id="KW-0479">Metal-binding</keyword>
<dbReference type="PROSITE" id="PS51379">
    <property type="entry name" value="4FE4S_FER_2"/>
    <property type="match status" value="2"/>
</dbReference>
<evidence type="ECO:0000259" key="4">
    <source>
        <dbReference type="PROSITE" id="PS51379"/>
    </source>
</evidence>
<feature type="domain" description="4Fe-4S ferredoxin-type" evidence="4">
    <location>
        <begin position="267"/>
        <end position="295"/>
    </location>
</feature>
<dbReference type="InterPro" id="IPR017896">
    <property type="entry name" value="4Fe4S_Fe-S-bd"/>
</dbReference>